<keyword evidence="2" id="KW-0812">Transmembrane</keyword>
<keyword evidence="2" id="KW-0472">Membrane</keyword>
<feature type="region of interest" description="Disordered" evidence="1">
    <location>
        <begin position="2443"/>
        <end position="2477"/>
    </location>
</feature>
<organism evidence="3 4">
    <name type="scientific">Paraburkholderia terricola</name>
    <dbReference type="NCBI Taxonomy" id="169427"/>
    <lineage>
        <taxon>Bacteria</taxon>
        <taxon>Pseudomonadati</taxon>
        <taxon>Pseudomonadota</taxon>
        <taxon>Betaproteobacteria</taxon>
        <taxon>Burkholderiales</taxon>
        <taxon>Burkholderiaceae</taxon>
        <taxon>Paraburkholderia</taxon>
    </lineage>
</organism>
<feature type="compositionally biased region" description="Polar residues" evidence="1">
    <location>
        <begin position="2446"/>
        <end position="2459"/>
    </location>
</feature>
<dbReference type="Proteomes" id="UP001264340">
    <property type="component" value="Unassembled WGS sequence"/>
</dbReference>
<keyword evidence="2" id="KW-1133">Transmembrane helix</keyword>
<feature type="region of interest" description="Disordered" evidence="1">
    <location>
        <begin position="1259"/>
        <end position="1281"/>
    </location>
</feature>
<name>A0ABU1M171_9BURK</name>
<reference evidence="3 4" key="1">
    <citation type="submission" date="2023-07" db="EMBL/GenBank/DDBJ databases">
        <title>Sorghum-associated microbial communities from plants grown in Nebraska, USA.</title>
        <authorList>
            <person name="Schachtman D."/>
        </authorList>
    </citation>
    <scope>NUCLEOTIDE SEQUENCE [LARGE SCALE GENOMIC DNA]</scope>
    <source>
        <strain evidence="3 4">DS1316</strain>
    </source>
</reference>
<evidence type="ECO:0000313" key="3">
    <source>
        <dbReference type="EMBL" id="MDR6412771.1"/>
    </source>
</evidence>
<dbReference type="EMBL" id="JAVDRP010000024">
    <property type="protein sequence ID" value="MDR6412771.1"/>
    <property type="molecule type" value="Genomic_DNA"/>
</dbReference>
<feature type="transmembrane region" description="Helical" evidence="2">
    <location>
        <begin position="2303"/>
        <end position="2322"/>
    </location>
</feature>
<dbReference type="RefSeq" id="WP_310127054.1">
    <property type="nucleotide sequence ID" value="NZ_JAVDRP010000024.1"/>
</dbReference>
<accession>A0ABU1M171</accession>
<evidence type="ECO:0000313" key="4">
    <source>
        <dbReference type="Proteomes" id="UP001264340"/>
    </source>
</evidence>
<comment type="caution">
    <text evidence="3">The sequence shown here is derived from an EMBL/GenBank/DDBJ whole genome shotgun (WGS) entry which is preliminary data.</text>
</comment>
<protein>
    <submittedName>
        <fullName evidence="3">Uncharacterized protein</fullName>
    </submittedName>
</protein>
<feature type="transmembrane region" description="Helical" evidence="2">
    <location>
        <begin position="2343"/>
        <end position="2364"/>
    </location>
</feature>
<gene>
    <name evidence="3" type="ORF">J2804_006207</name>
</gene>
<feature type="transmembrane region" description="Helical" evidence="2">
    <location>
        <begin position="2376"/>
        <end position="2402"/>
    </location>
</feature>
<evidence type="ECO:0000256" key="1">
    <source>
        <dbReference type="SAM" id="MobiDB-lite"/>
    </source>
</evidence>
<proteinExistence type="predicted"/>
<keyword evidence="4" id="KW-1185">Reference proteome</keyword>
<evidence type="ECO:0000256" key="2">
    <source>
        <dbReference type="SAM" id="Phobius"/>
    </source>
</evidence>
<sequence length="2477" mass="270634">MTCVYSLHGEFLWPPTLDRDKQTGNPRRGSVEIHYDYWQNKTNDYRAFLRWRPAAFEDSTDVPEPADNVFTLGKDAAAAWFDARADQDVAIWMFRDGHVGGECLAFRGAFLFTQFEANPDDSKDPLIMRWRLLPSVSYAARSREVFSELIVGQPDKNQPNDNFRFNFHLPVPFEQTAIGAPNDPAVRALPFSVTFDPSVDEPSKALSYLTLVGGPVGTRIDDASFIFKVRGDVKTLGAFGFAAYDTQNEGYFVQYDDNVYDSPFDHVDARRYWAPLKSKQTAASCLEALNFMGFNVGTARDLMSKFRVDGAMPRGLSIRLPGPVPQSRAYDQDAWRLCYRLSFVPVDDDGDAGRISWRNNAFRFQLDEEIGGYLATGSKTLFLECEQRWTITREDVFDGKWQTRIALSLQWPETFAGDTLATPPTTSVGRPPRPVFSFGTLPAAAFAMQEAPKSLYGIEAAQPQSFLPVLTLAEKKPVNLALYAALLDLKYGDVGAGWPPPPASTTPTPLRLSIAQPVPLLDPRRQPNVLRLNAQLPAFCIGAALTTFPLKLKFCKDVIASDWTAVENDDHFFAWFAVDIDKSDSWQGRLSSLQFDSVGGPSSNLGLLKTGGFPGDVPTRQLTRPAGYPLPVAVRFEISLSFERITVLGPDIGRDADERATPLLIRLSPDAPASDNDRYTLGVKEEIAPFGDRLLTVTLAEDAAAQGGVDYVVLSEEPFALTRFTQMPLNARGNAENGVVAKYTSEDRAWQFSVVQDVYHYLLPPQSVGESADKPRRMELHDFLGDSGHPELDEPVLFNDPKIAAVTRPFRVFFADEKKNAIVDTSFQRRAVEFRLTPSAEIWIQPSDVKRGYFYPEWQHHDIFRQRGELGLGAALTALRAEFLYGMPVGVNVAKESGVARMARVAEIEALIGNVVPMASGKDKPVERWNALRPAILRRPERLEVWAQDPEAKVPFALARFSGGVSFALRQTALLRAPLPELEDPPIQDRARPVGEGRETFRYHPQGLSGGALWPVESTNLFKALALNPQSGGGTLDCVALSPIGGDAAQTATFLGGKVNIISKTRNGFIESQRVEVIGRIGALWHRAKHVVVYERTANPSAQFAPEYKEDPERTRSRRPILRKVREFIEILEHERAYPDFPQATARSCGFLKRVRFNSRMINVDSAWGRDVGNFGWEIPLWNRVAARKRPQVYPRPDVAFCSHSEGEGDTPTVAQECEDGDYLYFFADFKTPGDDTNAWPARLSIDYVNVPATRDIAATADSESMKDPDETASGSARRRRPVSRFLPGMRRFTWRLAPATGKVAVNAGRAGPPIFVGLHSVTFMRAGIAPGAGENFARGLQPALEASGRAQSLADALAKLGDPGKLPSYWPADAKNQAEWKQAFSRHMDTLRQSAADPDARRLAMAALQDWWGKANVSKALIDEFATTLNTIKANATGFAPLDDLLSAAPSNCEQMKSSALGVIRGKAMLVEALINDWSPDVSKLSAAVGKKDLINAIAKQIIAAIRPAFDEAVTTVANARTGVEKAHAILSDLSAQLETAYADTKVRIDTCRASYDSSKPWSDARLQSLCEALLSAAESLSGALTGCIAEARQRLAIELDDLTQQMAGIVASVLSKYDAEQRGILAAVADFKATVSVFLQRAREVLTEVSTDSGVKELQSLRDRINQVPISTEQKDALLGLLDPAKTAAEALRETAVQANVRLSAVEKLTSEEALAVEAGIKDIGTLLDEWFRQGQEQTKQLAALSAKAAELAQNDIVKDLNALNASLETWIDKAKHAAAGCLAVVGKLADELIKTFQHQATQALASLKEGLTEATSTADQVAGDIDTAMQAAQNALAPGALLDSVISSKVIDPTLQRLLRPLPESFSTLPEKALRSALATLSADVSDTMKSLTADAIDVVGQLDQLCHSMFDAADSAGQYVRALAVGAEKFIEEQLEPYQKLLDNANAQAADFLAASFDLDQSVRGLQNDLARSVEGVQAYGDRVLDAVGKLGSGGVMAAPGNILRLYSAVSSAPDLAALQTDIDRLRTSFDELSDVIGVTRTTAQFNRLGDELKALGLSFPFEGIGDRLLPADLSSLDIGLVFRNLGGAKLDSLFKGYKLPRGVADAIVVTHEFNPKQGRAWVQIDINVPMPGRRSLFSLEVFKADFVDMAITAQVRFEASDKNAEVTQTGFGRIETAVDLAVSGQSMVRFEHFALNFTRESGMKVEFDPQNIRINPSLQFIQDYLSFIFPDDIGGMHVIKRDGIPVGLEHEFAMPPVSLNFGTSGISNIAISNDFQLIAYPDFVLANQFWLSRPEQPFIFSFFIIGGTGYVHIDATYRPFNGELTVSVEAAAGGSAAIAFAFGPFSGQVFITLSVALNYQRRIGPGGGGGLSIGAVLVIAGYVNVASIATVGMYLLLRMTYRDNGQVDADGTLSVTIRISEFFKFTARANVKYRLRDGHAETQTSTSTSDSAKTPTEADIAKSVKRLQTARA</sequence>